<feature type="compositionally biased region" description="Basic and acidic residues" evidence="1">
    <location>
        <begin position="191"/>
        <end position="202"/>
    </location>
</feature>
<feature type="compositionally biased region" description="Basic and acidic residues" evidence="1">
    <location>
        <begin position="144"/>
        <end position="154"/>
    </location>
</feature>
<evidence type="ECO:0000256" key="1">
    <source>
        <dbReference type="SAM" id="MobiDB-lite"/>
    </source>
</evidence>
<protein>
    <submittedName>
        <fullName evidence="2">Uncharacterized protein</fullName>
    </submittedName>
</protein>
<keyword evidence="3" id="KW-1185">Reference proteome</keyword>
<sequence length="210" mass="24090">MPEQAPGVAKPPRPRWLRRTSAKLGIPSPIRDVPKPPNPNEGEKDSGRRCVGIPWRKTLREAMRQGGREVVVEGIIRTWRWCGGQNPRLCAECVRAMRKMQIPANARMLVAHGVSRTQERRSGRPKPHERHKWRTMFAKLHLPEQKKEKKERAKSTRAVGVRPASYARINHPPMRRPSQRQRTSCGGNGERLTRTMNDERRRTNATQAAV</sequence>
<accession>A0AAD7HET6</accession>
<dbReference type="EMBL" id="JARKIB010000260">
    <property type="protein sequence ID" value="KAJ7718817.1"/>
    <property type="molecule type" value="Genomic_DNA"/>
</dbReference>
<dbReference type="AlphaFoldDB" id="A0AAD7HET6"/>
<name>A0AAD7HET6_9AGAR</name>
<evidence type="ECO:0000313" key="2">
    <source>
        <dbReference type="EMBL" id="KAJ7718817.1"/>
    </source>
</evidence>
<evidence type="ECO:0000313" key="3">
    <source>
        <dbReference type="Proteomes" id="UP001215598"/>
    </source>
</evidence>
<feature type="compositionally biased region" description="Basic residues" evidence="1">
    <location>
        <begin position="12"/>
        <end position="21"/>
    </location>
</feature>
<gene>
    <name evidence="2" type="ORF">B0H16DRAFT_1475341</name>
</gene>
<dbReference type="Proteomes" id="UP001215598">
    <property type="component" value="Unassembled WGS sequence"/>
</dbReference>
<reference evidence="2" key="1">
    <citation type="submission" date="2023-03" db="EMBL/GenBank/DDBJ databases">
        <title>Massive genome expansion in bonnet fungi (Mycena s.s.) driven by repeated elements and novel gene families across ecological guilds.</title>
        <authorList>
            <consortium name="Lawrence Berkeley National Laboratory"/>
            <person name="Harder C.B."/>
            <person name="Miyauchi S."/>
            <person name="Viragh M."/>
            <person name="Kuo A."/>
            <person name="Thoen E."/>
            <person name="Andreopoulos B."/>
            <person name="Lu D."/>
            <person name="Skrede I."/>
            <person name="Drula E."/>
            <person name="Henrissat B."/>
            <person name="Morin E."/>
            <person name="Kohler A."/>
            <person name="Barry K."/>
            <person name="LaButti K."/>
            <person name="Morin E."/>
            <person name="Salamov A."/>
            <person name="Lipzen A."/>
            <person name="Mereny Z."/>
            <person name="Hegedus B."/>
            <person name="Baldrian P."/>
            <person name="Stursova M."/>
            <person name="Weitz H."/>
            <person name="Taylor A."/>
            <person name="Grigoriev I.V."/>
            <person name="Nagy L.G."/>
            <person name="Martin F."/>
            <person name="Kauserud H."/>
        </authorList>
    </citation>
    <scope>NUCLEOTIDE SEQUENCE</scope>
    <source>
        <strain evidence="2">CBHHK182m</strain>
    </source>
</reference>
<feature type="region of interest" description="Disordered" evidence="1">
    <location>
        <begin position="144"/>
        <end position="210"/>
    </location>
</feature>
<feature type="region of interest" description="Disordered" evidence="1">
    <location>
        <begin position="1"/>
        <end position="49"/>
    </location>
</feature>
<comment type="caution">
    <text evidence="2">The sequence shown here is derived from an EMBL/GenBank/DDBJ whole genome shotgun (WGS) entry which is preliminary data.</text>
</comment>
<organism evidence="2 3">
    <name type="scientific">Mycena metata</name>
    <dbReference type="NCBI Taxonomy" id="1033252"/>
    <lineage>
        <taxon>Eukaryota</taxon>
        <taxon>Fungi</taxon>
        <taxon>Dikarya</taxon>
        <taxon>Basidiomycota</taxon>
        <taxon>Agaricomycotina</taxon>
        <taxon>Agaricomycetes</taxon>
        <taxon>Agaricomycetidae</taxon>
        <taxon>Agaricales</taxon>
        <taxon>Marasmiineae</taxon>
        <taxon>Mycenaceae</taxon>
        <taxon>Mycena</taxon>
    </lineage>
</organism>
<proteinExistence type="predicted"/>